<dbReference type="AlphaFoldDB" id="M1Q093"/>
<evidence type="ECO:0000313" key="1">
    <source>
        <dbReference type="EMBL" id="AGF97991.1"/>
    </source>
</evidence>
<accession>M1Q093</accession>
<reference evidence="1 2" key="1">
    <citation type="journal article" date="2013" name="Genome Announc.">
        <title>Complete Genome of a Methanosarcina mazei Strain Isolated from Sediment Samples from an Amazonian Flooded Area.</title>
        <authorList>
            <person name="Assis das Gracas D."/>
            <person name="Thiago Juca Ramos R."/>
            <person name="Vieira Araujo A.C."/>
            <person name="Zahlouth R."/>
            <person name="Ribeiro Carneiro A."/>
            <person name="Souza Lopes T."/>
            <person name="Azevedo Barauna R."/>
            <person name="Azevedo V."/>
            <person name="Cruz Schneider M.P."/>
            <person name="Pellizari V.H."/>
            <person name="Silva A."/>
        </authorList>
    </citation>
    <scope>NUCLEOTIDE SEQUENCE [LARGE SCALE GENOMIC DNA]</scope>
    <source>
        <strain evidence="1 2">Tuc01</strain>
    </source>
</reference>
<dbReference type="Proteomes" id="UP000011718">
    <property type="component" value="Chromosome"/>
</dbReference>
<organism evidence="1 2">
    <name type="scientific">Methanosarcina mazei Tuc01</name>
    <dbReference type="NCBI Taxonomy" id="1236903"/>
    <lineage>
        <taxon>Archaea</taxon>
        <taxon>Methanobacteriati</taxon>
        <taxon>Methanobacteriota</taxon>
        <taxon>Stenosarchaea group</taxon>
        <taxon>Methanomicrobia</taxon>
        <taxon>Methanosarcinales</taxon>
        <taxon>Methanosarcinaceae</taxon>
        <taxon>Methanosarcina</taxon>
    </lineage>
</organism>
<name>M1Q093_METMZ</name>
<dbReference type="HOGENOM" id="CLU_3245366_0_0_2"/>
<dbReference type="KEGG" id="mmaz:MmTuc01_2702"/>
<proteinExistence type="predicted"/>
<dbReference type="BioCyc" id="MMAZ1236903:G139K-2576-MONOMER"/>
<gene>
    <name evidence="1" type="ORF">MmTuc01_2702</name>
</gene>
<protein>
    <submittedName>
        <fullName evidence="1">Uncharacterized protein</fullName>
    </submittedName>
</protein>
<dbReference type="EMBL" id="CP004144">
    <property type="protein sequence ID" value="AGF97991.1"/>
    <property type="molecule type" value="Genomic_DNA"/>
</dbReference>
<sequence length="42" mass="5041">MFGVKHLRNRIFTVIIYKYNAERCVIYNGIIYKDFRSAEGIK</sequence>
<evidence type="ECO:0000313" key="2">
    <source>
        <dbReference type="Proteomes" id="UP000011718"/>
    </source>
</evidence>